<evidence type="ECO:0000256" key="1">
    <source>
        <dbReference type="ARBA" id="ARBA00008136"/>
    </source>
</evidence>
<dbReference type="PANTHER" id="PTHR13604:SF0">
    <property type="entry name" value="ABASIC SITE PROCESSING PROTEIN HMCES"/>
    <property type="match status" value="1"/>
</dbReference>
<name>A0A840Q3T1_9PSEU</name>
<dbReference type="SUPFAM" id="SSF143081">
    <property type="entry name" value="BB1717-like"/>
    <property type="match status" value="1"/>
</dbReference>
<keyword evidence="6" id="KW-0238">DNA-binding</keyword>
<evidence type="ECO:0000313" key="9">
    <source>
        <dbReference type="EMBL" id="MBB5155184.1"/>
    </source>
</evidence>
<dbReference type="PANTHER" id="PTHR13604">
    <property type="entry name" value="DC12-RELATED"/>
    <property type="match status" value="1"/>
</dbReference>
<dbReference type="InterPro" id="IPR036590">
    <property type="entry name" value="SRAP-like"/>
</dbReference>
<evidence type="ECO:0000256" key="3">
    <source>
        <dbReference type="ARBA" id="ARBA00022763"/>
    </source>
</evidence>
<comment type="similarity">
    <text evidence="1 8">Belongs to the SOS response-associated peptidase family.</text>
</comment>
<keyword evidence="3" id="KW-0227">DNA damage</keyword>
<dbReference type="GO" id="GO:0016829">
    <property type="term" value="F:lyase activity"/>
    <property type="evidence" value="ECO:0007669"/>
    <property type="project" value="UniProtKB-KW"/>
</dbReference>
<dbReference type="GO" id="GO:0008233">
    <property type="term" value="F:peptidase activity"/>
    <property type="evidence" value="ECO:0007669"/>
    <property type="project" value="UniProtKB-KW"/>
</dbReference>
<keyword evidence="2 8" id="KW-0645">Protease</keyword>
<keyword evidence="7" id="KW-0456">Lyase</keyword>
<dbReference type="RefSeq" id="WP_184726569.1">
    <property type="nucleotide sequence ID" value="NZ_JACHIW010000001.1"/>
</dbReference>
<dbReference type="GO" id="GO:0106300">
    <property type="term" value="P:protein-DNA covalent cross-linking repair"/>
    <property type="evidence" value="ECO:0007669"/>
    <property type="project" value="InterPro"/>
</dbReference>
<keyword evidence="5" id="KW-0190">Covalent protein-DNA linkage</keyword>
<proteinExistence type="inferred from homology"/>
<evidence type="ECO:0000256" key="8">
    <source>
        <dbReference type="RuleBase" id="RU364100"/>
    </source>
</evidence>
<organism evidence="9 10">
    <name type="scientific">Saccharopolyspora phatthalungensis</name>
    <dbReference type="NCBI Taxonomy" id="664693"/>
    <lineage>
        <taxon>Bacteria</taxon>
        <taxon>Bacillati</taxon>
        <taxon>Actinomycetota</taxon>
        <taxon>Actinomycetes</taxon>
        <taxon>Pseudonocardiales</taxon>
        <taxon>Pseudonocardiaceae</taxon>
        <taxon>Saccharopolyspora</taxon>
    </lineage>
</organism>
<dbReference type="EC" id="3.4.-.-" evidence="8"/>
<keyword evidence="4 8" id="KW-0378">Hydrolase</keyword>
<evidence type="ECO:0000256" key="7">
    <source>
        <dbReference type="ARBA" id="ARBA00023239"/>
    </source>
</evidence>
<reference evidence="9 10" key="1">
    <citation type="submission" date="2020-08" db="EMBL/GenBank/DDBJ databases">
        <title>Sequencing the genomes of 1000 actinobacteria strains.</title>
        <authorList>
            <person name="Klenk H.-P."/>
        </authorList>
    </citation>
    <scope>NUCLEOTIDE SEQUENCE [LARGE SCALE GENOMIC DNA]</scope>
    <source>
        <strain evidence="9 10">DSM 45584</strain>
    </source>
</reference>
<comment type="caution">
    <text evidence="9">The sequence shown here is derived from an EMBL/GenBank/DDBJ whole genome shotgun (WGS) entry which is preliminary data.</text>
</comment>
<keyword evidence="10" id="KW-1185">Reference proteome</keyword>
<evidence type="ECO:0000256" key="6">
    <source>
        <dbReference type="ARBA" id="ARBA00023125"/>
    </source>
</evidence>
<evidence type="ECO:0000256" key="2">
    <source>
        <dbReference type="ARBA" id="ARBA00022670"/>
    </source>
</evidence>
<dbReference type="EMBL" id="JACHIW010000001">
    <property type="protein sequence ID" value="MBB5155184.1"/>
    <property type="molecule type" value="Genomic_DNA"/>
</dbReference>
<gene>
    <name evidence="9" type="ORF">BJ970_002718</name>
</gene>
<dbReference type="AlphaFoldDB" id="A0A840Q3T1"/>
<evidence type="ECO:0000313" key="10">
    <source>
        <dbReference type="Proteomes" id="UP000584374"/>
    </source>
</evidence>
<evidence type="ECO:0000256" key="5">
    <source>
        <dbReference type="ARBA" id="ARBA00023124"/>
    </source>
</evidence>
<sequence>MCGRYAVRQDPAALAEEFAATDRTAGAVGADFNVTPTKTVPIIVQRGIERSMRPVRWGLVPTWAKEIGSGPPMINARAESITTKPAFADSARRRRCLMPATGWYEWRPGDQRRQPYLCTRGDGASLAMAAVFSAWWAPNSTDQPLVTCAVVTTDAVGELADIHHRMPLVLPEHRWADWLDPQRNEITDLLRPELEVLDELAIHPVSIEVNSMRNNHPELLERVEPAPEPAEQAALFDHDQG</sequence>
<dbReference type="GO" id="GO:0006508">
    <property type="term" value="P:proteolysis"/>
    <property type="evidence" value="ECO:0007669"/>
    <property type="project" value="UniProtKB-KW"/>
</dbReference>
<dbReference type="Gene3D" id="3.90.1680.10">
    <property type="entry name" value="SOS response associated peptidase-like"/>
    <property type="match status" value="1"/>
</dbReference>
<dbReference type="Proteomes" id="UP000584374">
    <property type="component" value="Unassembled WGS sequence"/>
</dbReference>
<dbReference type="GO" id="GO:0003697">
    <property type="term" value="F:single-stranded DNA binding"/>
    <property type="evidence" value="ECO:0007669"/>
    <property type="project" value="InterPro"/>
</dbReference>
<dbReference type="Pfam" id="PF02586">
    <property type="entry name" value="SRAP"/>
    <property type="match status" value="1"/>
</dbReference>
<protein>
    <recommendedName>
        <fullName evidence="8">Abasic site processing protein</fullName>
        <ecNumber evidence="8">3.4.-.-</ecNumber>
    </recommendedName>
</protein>
<dbReference type="InterPro" id="IPR003738">
    <property type="entry name" value="SRAP"/>
</dbReference>
<accession>A0A840Q3T1</accession>
<evidence type="ECO:0000256" key="4">
    <source>
        <dbReference type="ARBA" id="ARBA00022801"/>
    </source>
</evidence>